<keyword evidence="3" id="KW-1185">Reference proteome</keyword>
<organism evidence="2 3">
    <name type="scientific">Platanthera guangdongensis</name>
    <dbReference type="NCBI Taxonomy" id="2320717"/>
    <lineage>
        <taxon>Eukaryota</taxon>
        <taxon>Viridiplantae</taxon>
        <taxon>Streptophyta</taxon>
        <taxon>Embryophyta</taxon>
        <taxon>Tracheophyta</taxon>
        <taxon>Spermatophyta</taxon>
        <taxon>Magnoliopsida</taxon>
        <taxon>Liliopsida</taxon>
        <taxon>Asparagales</taxon>
        <taxon>Orchidaceae</taxon>
        <taxon>Orchidoideae</taxon>
        <taxon>Orchideae</taxon>
        <taxon>Orchidinae</taxon>
        <taxon>Platanthera</taxon>
    </lineage>
</organism>
<name>A0ABR2MSS9_9ASPA</name>
<proteinExistence type="predicted"/>
<protein>
    <submittedName>
        <fullName evidence="2">Uncharacterized protein</fullName>
    </submittedName>
</protein>
<accession>A0ABR2MSS9</accession>
<feature type="region of interest" description="Disordered" evidence="1">
    <location>
        <begin position="1"/>
        <end position="40"/>
    </location>
</feature>
<comment type="caution">
    <text evidence="2">The sequence shown here is derived from an EMBL/GenBank/DDBJ whole genome shotgun (WGS) entry which is preliminary data.</text>
</comment>
<dbReference type="EMBL" id="JBBWWR010000005">
    <property type="protein sequence ID" value="KAK8967257.1"/>
    <property type="molecule type" value="Genomic_DNA"/>
</dbReference>
<evidence type="ECO:0000313" key="2">
    <source>
        <dbReference type="EMBL" id="KAK8967257.1"/>
    </source>
</evidence>
<gene>
    <name evidence="2" type="ORF">KSP40_PGU003638</name>
</gene>
<sequence>MAVPANGGEAFPGTGEPRDTSYRNQRRPIGTAGRMPCAARSTRADARGRLKVSARFLEASIKGFSIGAGLKGGLSLFSLLARLWSLPADQGIRSCPALLEGRIR</sequence>
<reference evidence="2 3" key="1">
    <citation type="journal article" date="2022" name="Nat. Plants">
        <title>Genomes of leafy and leafless Platanthera orchids illuminate the evolution of mycoheterotrophy.</title>
        <authorList>
            <person name="Li M.H."/>
            <person name="Liu K.W."/>
            <person name="Li Z."/>
            <person name="Lu H.C."/>
            <person name="Ye Q.L."/>
            <person name="Zhang D."/>
            <person name="Wang J.Y."/>
            <person name="Li Y.F."/>
            <person name="Zhong Z.M."/>
            <person name="Liu X."/>
            <person name="Yu X."/>
            <person name="Liu D.K."/>
            <person name="Tu X.D."/>
            <person name="Liu B."/>
            <person name="Hao Y."/>
            <person name="Liao X.Y."/>
            <person name="Jiang Y.T."/>
            <person name="Sun W.H."/>
            <person name="Chen J."/>
            <person name="Chen Y.Q."/>
            <person name="Ai Y."/>
            <person name="Zhai J.W."/>
            <person name="Wu S.S."/>
            <person name="Zhou Z."/>
            <person name="Hsiao Y.Y."/>
            <person name="Wu W.L."/>
            <person name="Chen Y.Y."/>
            <person name="Lin Y.F."/>
            <person name="Hsu J.L."/>
            <person name="Li C.Y."/>
            <person name="Wang Z.W."/>
            <person name="Zhao X."/>
            <person name="Zhong W.Y."/>
            <person name="Ma X.K."/>
            <person name="Ma L."/>
            <person name="Huang J."/>
            <person name="Chen G.Z."/>
            <person name="Huang M.Z."/>
            <person name="Huang L."/>
            <person name="Peng D.H."/>
            <person name="Luo Y.B."/>
            <person name="Zou S.Q."/>
            <person name="Chen S.P."/>
            <person name="Lan S."/>
            <person name="Tsai W.C."/>
            <person name="Van de Peer Y."/>
            <person name="Liu Z.J."/>
        </authorList>
    </citation>
    <scope>NUCLEOTIDE SEQUENCE [LARGE SCALE GENOMIC DNA]</scope>
    <source>
        <strain evidence="2">Lor288</strain>
    </source>
</reference>
<dbReference type="Proteomes" id="UP001412067">
    <property type="component" value="Unassembled WGS sequence"/>
</dbReference>
<evidence type="ECO:0000256" key="1">
    <source>
        <dbReference type="SAM" id="MobiDB-lite"/>
    </source>
</evidence>
<evidence type="ECO:0000313" key="3">
    <source>
        <dbReference type="Proteomes" id="UP001412067"/>
    </source>
</evidence>